<proteinExistence type="predicted"/>
<dbReference type="Pfam" id="PF07715">
    <property type="entry name" value="Plug"/>
    <property type="match status" value="1"/>
</dbReference>
<feature type="chain" id="PRO_5015666362" description="TonB-dependent receptor plug domain-containing protein" evidence="1">
    <location>
        <begin position="25"/>
        <end position="953"/>
    </location>
</feature>
<dbReference type="SUPFAM" id="SSF56935">
    <property type="entry name" value="Porins"/>
    <property type="match status" value="1"/>
</dbReference>
<sequence length="953" mass="107753">MIKKIISKIIYTLLFFVLSHGVYAQDSIAVKQVEIPLYDKEIKQAFNTITQRQKAGSVVIIDVQQELKRDQVNSVGEAINGKVPGVFGGTNIWGNGGATILVDGVRQSSFYINSMNMLEVDSIVIYKDALSTSMFGAQADNGIIVVTTNRGKAGTHEVRVSAQYRYSEPRALPNYLNAADYMSRFNEALFNDGQYADPDDFVPRYSQEAINATRSGENPARYPDNDFYSDRYIKESTRDINIFADVRGGSENVRYYANTEWTNNNGWLNTPQSDNTNRLNFRGNLDFKVNDYIEMSVNTTGRFQFNTRPQANSIWGFASNELPNNYPVLWDPNLINDDVLRESILGRAKLVDGQLLGGNSTFLDNVYGEFTRNGKRKLMDREVQFGIKLDIDLRGITPGLSGKFYGGMNFFNSIFTRQDPQYKVYQPIFSAEGNVVDVSEFNQDVEANRFNIDENNSEFFRQTTYYGTLNYDRTFGKHAISATGLVNTDIVSVEENLQNQVFFNTALTTNYMFDKKYIVELSLVGVGSRRLSENKRIEPAFSAGSAWVISEENFMPKTSFIDYLKIRTSYGVSKNDNWTNFQDDYFLYKNTFRQGGSLTYFNGAGRNNETTLTTAANDIVLQKRRDFTLGMDGLFFDKAMSLQLGYFNSESLDNLTQMNFSTPELLGYDNRIIENFNSTQTQGIELGLSYQFKPTSDVTMTVGGNMLYINPQWTKREEPFYQGVDRALLREGTASDAVWGLKSDGLYAENDFTRSINGNLVLVDGLPKPDFGDIQPGDIKYLDQNDDGIINNLDQRIIGHGLRTQYSLYVDFHFQNFEFYMLGIGTSGDSNFRSGSYFRVDGNSKYSNQANLAYGPNNKNVNALHPRLSTNNIDNNNRDSDFWIFKNDTFTIPTMQLTYKFEGLKETSALRNSRVFVRANNVLILGANKEYTEISIGGAPRTSSLTLGLVASF</sequence>
<dbReference type="InterPro" id="IPR037066">
    <property type="entry name" value="Plug_dom_sf"/>
</dbReference>
<name>A0A2S7KYZ4_9FLAO</name>
<feature type="signal peptide" evidence="1">
    <location>
        <begin position="1"/>
        <end position="24"/>
    </location>
</feature>
<evidence type="ECO:0000259" key="2">
    <source>
        <dbReference type="Pfam" id="PF07715"/>
    </source>
</evidence>
<protein>
    <recommendedName>
        <fullName evidence="2">TonB-dependent receptor plug domain-containing protein</fullName>
    </recommendedName>
</protein>
<dbReference type="RefSeq" id="WP_104809935.1">
    <property type="nucleotide sequence ID" value="NZ_MQUA01000013.1"/>
</dbReference>
<reference evidence="3 4" key="1">
    <citation type="submission" date="2016-11" db="EMBL/GenBank/DDBJ databases">
        <title>Trade-off between light-utilization and light-protection in marine flavobacteria.</title>
        <authorList>
            <person name="Kumagai Y."/>
        </authorList>
    </citation>
    <scope>NUCLEOTIDE SEQUENCE [LARGE SCALE GENOMIC DNA]</scope>
    <source>
        <strain evidence="3 4">ATCC 700397</strain>
    </source>
</reference>
<dbReference type="InterPro" id="IPR012910">
    <property type="entry name" value="Plug_dom"/>
</dbReference>
<dbReference type="Gene3D" id="2.170.130.10">
    <property type="entry name" value="TonB-dependent receptor, plug domain"/>
    <property type="match status" value="1"/>
</dbReference>
<evidence type="ECO:0000256" key="1">
    <source>
        <dbReference type="SAM" id="SignalP"/>
    </source>
</evidence>
<organism evidence="3 4">
    <name type="scientific">Polaribacter filamentus</name>
    <dbReference type="NCBI Taxonomy" id="53483"/>
    <lineage>
        <taxon>Bacteria</taxon>
        <taxon>Pseudomonadati</taxon>
        <taxon>Bacteroidota</taxon>
        <taxon>Flavobacteriia</taxon>
        <taxon>Flavobacteriales</taxon>
        <taxon>Flavobacteriaceae</taxon>
    </lineage>
</organism>
<dbReference type="EMBL" id="MQUA01000013">
    <property type="protein sequence ID" value="PQB07723.1"/>
    <property type="molecule type" value="Genomic_DNA"/>
</dbReference>
<evidence type="ECO:0000313" key="3">
    <source>
        <dbReference type="EMBL" id="PQB07723.1"/>
    </source>
</evidence>
<dbReference type="Proteomes" id="UP000239522">
    <property type="component" value="Unassembled WGS sequence"/>
</dbReference>
<gene>
    <name evidence="3" type="ORF">BST83_11565</name>
</gene>
<feature type="domain" description="TonB-dependent receptor plug" evidence="2">
    <location>
        <begin position="52"/>
        <end position="142"/>
    </location>
</feature>
<evidence type="ECO:0000313" key="4">
    <source>
        <dbReference type="Proteomes" id="UP000239522"/>
    </source>
</evidence>
<keyword evidence="4" id="KW-1185">Reference proteome</keyword>
<accession>A0A2S7KYZ4</accession>
<keyword evidence="1" id="KW-0732">Signal</keyword>
<comment type="caution">
    <text evidence="3">The sequence shown here is derived from an EMBL/GenBank/DDBJ whole genome shotgun (WGS) entry which is preliminary data.</text>
</comment>
<dbReference type="AlphaFoldDB" id="A0A2S7KYZ4"/>
<dbReference type="OrthoDB" id="9768177at2"/>